<dbReference type="Proteomes" id="UP001499951">
    <property type="component" value="Unassembled WGS sequence"/>
</dbReference>
<keyword evidence="4 7" id="KW-0238">DNA-binding</keyword>
<evidence type="ECO:0000256" key="4">
    <source>
        <dbReference type="ARBA" id="ARBA00023125"/>
    </source>
</evidence>
<dbReference type="InterPro" id="IPR016032">
    <property type="entry name" value="Sig_transdc_resp-reg_C-effctor"/>
</dbReference>
<dbReference type="InterPro" id="IPR001867">
    <property type="entry name" value="OmpR/PhoB-type_DNA-bd"/>
</dbReference>
<evidence type="ECO:0000259" key="8">
    <source>
        <dbReference type="PROSITE" id="PS50110"/>
    </source>
</evidence>
<feature type="domain" description="OmpR/PhoB-type" evidence="9">
    <location>
        <begin position="148"/>
        <end position="253"/>
    </location>
</feature>
<dbReference type="InterPro" id="IPR001789">
    <property type="entry name" value="Sig_transdc_resp-reg_receiver"/>
</dbReference>
<evidence type="ECO:0000256" key="2">
    <source>
        <dbReference type="ARBA" id="ARBA00023012"/>
    </source>
</evidence>
<feature type="DNA-binding region" description="OmpR/PhoB-type" evidence="7">
    <location>
        <begin position="148"/>
        <end position="253"/>
    </location>
</feature>
<protein>
    <submittedName>
        <fullName evidence="10">Response regulator transcription factor</fullName>
    </submittedName>
</protein>
<dbReference type="PANTHER" id="PTHR48111:SF1">
    <property type="entry name" value="TWO-COMPONENT RESPONSE REGULATOR ORR33"/>
    <property type="match status" value="1"/>
</dbReference>
<dbReference type="SMART" id="SM00448">
    <property type="entry name" value="REC"/>
    <property type="match status" value="1"/>
</dbReference>
<name>A0ABN1EL21_9PROT</name>
<evidence type="ECO:0000256" key="1">
    <source>
        <dbReference type="ARBA" id="ARBA00022553"/>
    </source>
</evidence>
<gene>
    <name evidence="10" type="ORF">GCM10008942_16970</name>
</gene>
<proteinExistence type="predicted"/>
<feature type="domain" description="Response regulatory" evidence="8">
    <location>
        <begin position="12"/>
        <end position="131"/>
    </location>
</feature>
<keyword evidence="2" id="KW-0902">Two-component regulatory system</keyword>
<evidence type="ECO:0000313" key="10">
    <source>
        <dbReference type="EMBL" id="GAA0568934.1"/>
    </source>
</evidence>
<dbReference type="InterPro" id="IPR011006">
    <property type="entry name" value="CheY-like_superfamily"/>
</dbReference>
<organism evidence="10 11">
    <name type="scientific">Rhizomicrobium electricum</name>
    <dbReference type="NCBI Taxonomy" id="480070"/>
    <lineage>
        <taxon>Bacteria</taxon>
        <taxon>Pseudomonadati</taxon>
        <taxon>Pseudomonadota</taxon>
        <taxon>Alphaproteobacteria</taxon>
        <taxon>Micropepsales</taxon>
        <taxon>Micropepsaceae</taxon>
        <taxon>Rhizomicrobium</taxon>
    </lineage>
</organism>
<feature type="modified residue" description="4-aspartylphosphate" evidence="6">
    <location>
        <position position="66"/>
    </location>
</feature>
<dbReference type="SUPFAM" id="SSF52172">
    <property type="entry name" value="CheY-like"/>
    <property type="match status" value="1"/>
</dbReference>
<dbReference type="InterPro" id="IPR036388">
    <property type="entry name" value="WH-like_DNA-bd_sf"/>
</dbReference>
<dbReference type="Gene3D" id="3.40.50.2300">
    <property type="match status" value="1"/>
</dbReference>
<sequence>MDQVSRNAARGHILVVDDDELFRESVSTNLIDAGYSTDAFADGSTAVDYLTRGPNGDMVADIVLLDWKMPGMTGIEVLQRLRTEKIDIPVIFLTVLSDQIFEEAGLLGGAVDFIEKSRSFSILLKRIELILSGYKAKQAVQSVADAGQDAVKIGDITLRYDSRRALWKNQNVGLTLTEFNIVAYLIEHSDRDVSYREIYDIVHGEGFMAGDGEIGYRTNVRAFIKRIRQKFRDLDMDFTQITNYPGFGYRWRNGSEQ</sequence>
<keyword evidence="1 6" id="KW-0597">Phosphoprotein</keyword>
<evidence type="ECO:0000259" key="9">
    <source>
        <dbReference type="PROSITE" id="PS51755"/>
    </source>
</evidence>
<dbReference type="PANTHER" id="PTHR48111">
    <property type="entry name" value="REGULATOR OF RPOS"/>
    <property type="match status" value="1"/>
</dbReference>
<accession>A0ABN1EL21</accession>
<evidence type="ECO:0000256" key="7">
    <source>
        <dbReference type="PROSITE-ProRule" id="PRU01091"/>
    </source>
</evidence>
<comment type="caution">
    <text evidence="10">The sequence shown here is derived from an EMBL/GenBank/DDBJ whole genome shotgun (WGS) entry which is preliminary data.</text>
</comment>
<dbReference type="EMBL" id="BAAADD010000004">
    <property type="protein sequence ID" value="GAA0568934.1"/>
    <property type="molecule type" value="Genomic_DNA"/>
</dbReference>
<evidence type="ECO:0000256" key="3">
    <source>
        <dbReference type="ARBA" id="ARBA00023015"/>
    </source>
</evidence>
<evidence type="ECO:0000256" key="6">
    <source>
        <dbReference type="PROSITE-ProRule" id="PRU00169"/>
    </source>
</evidence>
<reference evidence="10 11" key="1">
    <citation type="journal article" date="2019" name="Int. J. Syst. Evol. Microbiol.">
        <title>The Global Catalogue of Microorganisms (GCM) 10K type strain sequencing project: providing services to taxonomists for standard genome sequencing and annotation.</title>
        <authorList>
            <consortium name="The Broad Institute Genomics Platform"/>
            <consortium name="The Broad Institute Genome Sequencing Center for Infectious Disease"/>
            <person name="Wu L."/>
            <person name="Ma J."/>
        </authorList>
    </citation>
    <scope>NUCLEOTIDE SEQUENCE [LARGE SCALE GENOMIC DNA]</scope>
    <source>
        <strain evidence="10 11">JCM 15089</strain>
    </source>
</reference>
<keyword evidence="11" id="KW-1185">Reference proteome</keyword>
<dbReference type="PROSITE" id="PS50110">
    <property type="entry name" value="RESPONSE_REGULATORY"/>
    <property type="match status" value="1"/>
</dbReference>
<dbReference type="CDD" id="cd17574">
    <property type="entry name" value="REC_OmpR"/>
    <property type="match status" value="1"/>
</dbReference>
<keyword evidence="5" id="KW-0804">Transcription</keyword>
<dbReference type="Pfam" id="PF00486">
    <property type="entry name" value="Trans_reg_C"/>
    <property type="match status" value="1"/>
</dbReference>
<dbReference type="RefSeq" id="WP_166929776.1">
    <property type="nucleotide sequence ID" value="NZ_BAAADD010000004.1"/>
</dbReference>
<dbReference type="Gene3D" id="1.10.10.10">
    <property type="entry name" value="Winged helix-like DNA-binding domain superfamily/Winged helix DNA-binding domain"/>
    <property type="match status" value="1"/>
</dbReference>
<dbReference type="Pfam" id="PF00072">
    <property type="entry name" value="Response_reg"/>
    <property type="match status" value="1"/>
</dbReference>
<evidence type="ECO:0000313" key="11">
    <source>
        <dbReference type="Proteomes" id="UP001499951"/>
    </source>
</evidence>
<evidence type="ECO:0000256" key="5">
    <source>
        <dbReference type="ARBA" id="ARBA00023163"/>
    </source>
</evidence>
<dbReference type="SUPFAM" id="SSF46894">
    <property type="entry name" value="C-terminal effector domain of the bipartite response regulators"/>
    <property type="match status" value="1"/>
</dbReference>
<dbReference type="SMART" id="SM00862">
    <property type="entry name" value="Trans_reg_C"/>
    <property type="match status" value="1"/>
</dbReference>
<keyword evidence="3" id="KW-0805">Transcription regulation</keyword>
<dbReference type="InterPro" id="IPR039420">
    <property type="entry name" value="WalR-like"/>
</dbReference>
<dbReference type="CDD" id="cd00383">
    <property type="entry name" value="trans_reg_C"/>
    <property type="match status" value="1"/>
</dbReference>
<dbReference type="PROSITE" id="PS51755">
    <property type="entry name" value="OMPR_PHOB"/>
    <property type="match status" value="1"/>
</dbReference>